<dbReference type="Proteomes" id="UP000433071">
    <property type="component" value="Unassembled WGS sequence"/>
</dbReference>
<comment type="caution">
    <text evidence="4">The sequence shown here is derived from an EMBL/GenBank/DDBJ whole genome shotgun (WGS) entry which is preliminary data.</text>
</comment>
<dbReference type="PANTHER" id="PTHR43172">
    <property type="entry name" value="ADENYLOSUCCINATE LYASE"/>
    <property type="match status" value="1"/>
</dbReference>
<dbReference type="InterPro" id="IPR000362">
    <property type="entry name" value="Fumarate_lyase_fam"/>
</dbReference>
<dbReference type="RefSeq" id="WP_155052412.1">
    <property type="nucleotide sequence ID" value="NZ_BAAAIB010000008.1"/>
</dbReference>
<dbReference type="InterPro" id="IPR022761">
    <property type="entry name" value="Fumarate_lyase_N"/>
</dbReference>
<evidence type="ECO:0000313" key="5">
    <source>
        <dbReference type="Proteomes" id="UP000433071"/>
    </source>
</evidence>
<dbReference type="InterPro" id="IPR008948">
    <property type="entry name" value="L-Aspartase-like"/>
</dbReference>
<keyword evidence="1" id="KW-0456">Lyase</keyword>
<dbReference type="Pfam" id="PF00206">
    <property type="entry name" value="Lyase_1"/>
    <property type="match status" value="1"/>
</dbReference>
<evidence type="ECO:0000256" key="1">
    <source>
        <dbReference type="ARBA" id="ARBA00023239"/>
    </source>
</evidence>
<organism evidence="4 5">
    <name type="scientific">Agromyces bracchium</name>
    <dbReference type="NCBI Taxonomy" id="88376"/>
    <lineage>
        <taxon>Bacteria</taxon>
        <taxon>Bacillati</taxon>
        <taxon>Actinomycetota</taxon>
        <taxon>Actinomycetes</taxon>
        <taxon>Micrococcales</taxon>
        <taxon>Microbacteriaceae</taxon>
        <taxon>Agromyces</taxon>
    </lineage>
</organism>
<dbReference type="PRINTS" id="PR00149">
    <property type="entry name" value="FUMRATELYASE"/>
</dbReference>
<feature type="domain" description="Fumarate lyase N-terminal" evidence="3">
    <location>
        <begin position="91"/>
        <end position="290"/>
    </location>
</feature>
<proteinExistence type="inferred from homology"/>
<dbReference type="OrthoDB" id="9768878at2"/>
<keyword evidence="5" id="KW-1185">Reference proteome</keyword>
<dbReference type="SUPFAM" id="SSF48557">
    <property type="entry name" value="L-aspartase-like"/>
    <property type="match status" value="1"/>
</dbReference>
<gene>
    <name evidence="4" type="ORF">GJ743_13400</name>
</gene>
<comment type="similarity">
    <text evidence="2">Belongs to the class-II fumarase/aspartase family.</text>
</comment>
<dbReference type="EMBL" id="WMLB01000026">
    <property type="protein sequence ID" value="MTH69366.1"/>
    <property type="molecule type" value="Genomic_DNA"/>
</dbReference>
<evidence type="ECO:0000259" key="3">
    <source>
        <dbReference type="Pfam" id="PF00206"/>
    </source>
</evidence>
<sequence length="396" mass="40314">MTDWGLLDPGGADANGTDDDAVLAAMVDVERALLQTWGDLLDEFLDAQADALDEAALDRDDLREGVARDGVPVVRLVPALRAQLEAAGLSAERLHLGATSQDVVDSALMLVARDALLGARTALVGAGRGLGALADEHRSGFRIGRSLARHGEASTLGVLAAGWLDGVSSAIAAIDEATFPVQFGGAVGTGTAADAAAGRTTGADEVRAGLARRLGLADPGRAWHTERAPALAVAMTSATVVAALGRIAGDVTFLSREEIGEVRLAGGGGSSAMPHKQNPVDAVRITAAAVEAPALLQVVASAAVAGDERPAGRWHAEWSALRRLVRLAASASASAEQLVEATSFDADRAAVILAEAGPAGERPDRDVLAAASARIVDGALARFARTSAPTGPETRP</sequence>
<protein>
    <recommendedName>
        <fullName evidence="3">Fumarate lyase N-terminal domain-containing protein</fullName>
    </recommendedName>
</protein>
<reference evidence="4 5" key="1">
    <citation type="submission" date="2019-11" db="EMBL/GenBank/DDBJ databases">
        <title>Agromyces kandeliae sp. nov., isolated from mangrove soil.</title>
        <authorList>
            <person name="Wang R."/>
        </authorList>
    </citation>
    <scope>NUCLEOTIDE SEQUENCE [LARGE SCALE GENOMIC DNA]</scope>
    <source>
        <strain evidence="4 5">JCM 11433</strain>
    </source>
</reference>
<dbReference type="AlphaFoldDB" id="A0A6I3MD95"/>
<evidence type="ECO:0000313" key="4">
    <source>
        <dbReference type="EMBL" id="MTH69366.1"/>
    </source>
</evidence>
<accession>A0A6I3MD95</accession>
<dbReference type="Gene3D" id="1.20.200.10">
    <property type="entry name" value="Fumarase/aspartase (Central domain)"/>
    <property type="match status" value="1"/>
</dbReference>
<dbReference type="PROSITE" id="PS00163">
    <property type="entry name" value="FUMARATE_LYASES"/>
    <property type="match status" value="1"/>
</dbReference>
<dbReference type="GO" id="GO:0016829">
    <property type="term" value="F:lyase activity"/>
    <property type="evidence" value="ECO:0007669"/>
    <property type="project" value="UniProtKB-KW"/>
</dbReference>
<dbReference type="PANTHER" id="PTHR43172:SF2">
    <property type="entry name" value="ADENYLOSUCCINATE LYASE C-TERMINAL DOMAIN-CONTAINING PROTEIN"/>
    <property type="match status" value="1"/>
</dbReference>
<evidence type="ECO:0000256" key="2">
    <source>
        <dbReference type="ARBA" id="ARBA00034772"/>
    </source>
</evidence>
<name>A0A6I3MD95_9MICO</name>
<dbReference type="InterPro" id="IPR020557">
    <property type="entry name" value="Fumarate_lyase_CS"/>
</dbReference>